<accession>A0A6I6GKY4</accession>
<dbReference type="Proteomes" id="UP000426027">
    <property type="component" value="Chromosome"/>
</dbReference>
<evidence type="ECO:0008006" key="3">
    <source>
        <dbReference type="Google" id="ProtNLM"/>
    </source>
</evidence>
<name>A0A6I6GKY4_9BACT</name>
<sequence>MAKTSKTLQEKDLELLGIKSLIDGGRITKMADFMKLSPTKLAKALGINYGRYMAKLAHPEKFTVGEIVKMAATLEVDKQVLFNIASQSI</sequence>
<proteinExistence type="predicted"/>
<dbReference type="KEGG" id="fls:GLV81_09485"/>
<dbReference type="RefSeq" id="WP_157478655.1">
    <property type="nucleotide sequence ID" value="NZ_CP046566.1"/>
</dbReference>
<dbReference type="GO" id="GO:0003677">
    <property type="term" value="F:DNA binding"/>
    <property type="evidence" value="ECO:0007669"/>
    <property type="project" value="InterPro"/>
</dbReference>
<keyword evidence="2" id="KW-1185">Reference proteome</keyword>
<gene>
    <name evidence="1" type="ORF">GLV81_09485</name>
</gene>
<protein>
    <recommendedName>
        <fullName evidence="3">HTH cro/C1-type domain-containing protein</fullName>
    </recommendedName>
</protein>
<evidence type="ECO:0000313" key="1">
    <source>
        <dbReference type="EMBL" id="QGW28298.1"/>
    </source>
</evidence>
<dbReference type="AlphaFoldDB" id="A0A6I6GKY4"/>
<evidence type="ECO:0000313" key="2">
    <source>
        <dbReference type="Proteomes" id="UP000426027"/>
    </source>
</evidence>
<organism evidence="1 2">
    <name type="scientific">Phnomibacter ginsenosidimutans</name>
    <dbReference type="NCBI Taxonomy" id="2676868"/>
    <lineage>
        <taxon>Bacteria</taxon>
        <taxon>Pseudomonadati</taxon>
        <taxon>Bacteroidota</taxon>
        <taxon>Chitinophagia</taxon>
        <taxon>Chitinophagales</taxon>
        <taxon>Chitinophagaceae</taxon>
        <taxon>Phnomibacter</taxon>
    </lineage>
</organism>
<reference evidence="1 2" key="1">
    <citation type="submission" date="2019-11" db="EMBL/GenBank/DDBJ databases">
        <authorList>
            <person name="Im W.T."/>
        </authorList>
    </citation>
    <scope>NUCLEOTIDE SEQUENCE [LARGE SCALE GENOMIC DNA]</scope>
    <source>
        <strain evidence="1 2">SB-02</strain>
    </source>
</reference>
<dbReference type="InterPro" id="IPR010982">
    <property type="entry name" value="Lambda_DNA-bd_dom_sf"/>
</dbReference>
<dbReference type="EMBL" id="CP046566">
    <property type="protein sequence ID" value="QGW28298.1"/>
    <property type="molecule type" value="Genomic_DNA"/>
</dbReference>
<dbReference type="SUPFAM" id="SSF47413">
    <property type="entry name" value="lambda repressor-like DNA-binding domains"/>
    <property type="match status" value="1"/>
</dbReference>